<dbReference type="Proteomes" id="UP000183918">
    <property type="component" value="Unassembled WGS sequence"/>
</dbReference>
<dbReference type="OrthoDB" id="9875221at2"/>
<dbReference type="AlphaFoldDB" id="A0A1H3N5M6"/>
<sequence>MKRERNNGNKIVHLYTSESNIEDTLKGMKFISKVMGFYFPAGFGLYSAVVWDKGNIINRFVDGVAMCIVMALLMGSIVLVGYGIVWIGVKFQRLLIQVVLDDIEESYLSKGRKEIPLKELKFKAYRRSPLRRFDTIKGFRNGSKLSCVRICEAHMPDEFYALVSDLTSMNLIVNPAELKEFSPYYYKLF</sequence>
<evidence type="ECO:0000313" key="4">
    <source>
        <dbReference type="Proteomes" id="UP000183918"/>
    </source>
</evidence>
<keyword evidence="4" id="KW-1185">Reference proteome</keyword>
<reference evidence="2 4" key="1">
    <citation type="submission" date="2016-10" db="EMBL/GenBank/DDBJ databases">
        <authorList>
            <person name="de Groot N.N."/>
        </authorList>
    </citation>
    <scope>NUCLEOTIDE SEQUENCE [LARGE SCALE GENOMIC DNA]</scope>
    <source>
        <strain evidence="2 4">DSM 14045</strain>
    </source>
</reference>
<proteinExistence type="predicted"/>
<dbReference type="EMBL" id="FNPG01000052">
    <property type="protein sequence ID" value="SDY84350.1"/>
    <property type="molecule type" value="Genomic_DNA"/>
</dbReference>
<organism evidence="2 4">
    <name type="scientific">Lachnobacterium bovis DSM 14045</name>
    <dbReference type="NCBI Taxonomy" id="1122142"/>
    <lineage>
        <taxon>Bacteria</taxon>
        <taxon>Bacillati</taxon>
        <taxon>Bacillota</taxon>
        <taxon>Clostridia</taxon>
        <taxon>Lachnospirales</taxon>
        <taxon>Lachnospiraceae</taxon>
        <taxon>Lachnobacterium</taxon>
    </lineage>
</organism>
<evidence type="ECO:0000313" key="2">
    <source>
        <dbReference type="EMBL" id="SDY84166.1"/>
    </source>
</evidence>
<dbReference type="RefSeq" id="WP_074719262.1">
    <property type="nucleotide sequence ID" value="NZ_FNPG01000051.1"/>
</dbReference>
<dbReference type="EMBL" id="FNPG01000051">
    <property type="protein sequence ID" value="SDY84166.1"/>
    <property type="molecule type" value="Genomic_DNA"/>
</dbReference>
<protein>
    <submittedName>
        <fullName evidence="2">Uncharacterized protein</fullName>
    </submittedName>
</protein>
<feature type="transmembrane region" description="Helical" evidence="1">
    <location>
        <begin position="63"/>
        <end position="87"/>
    </location>
</feature>
<gene>
    <name evidence="2" type="ORF">SAMN02910414_02485</name>
    <name evidence="3" type="ORF">SAMN02910414_02488</name>
</gene>
<dbReference type="STRING" id="1122142.SAMN02910414_02485"/>
<evidence type="ECO:0000313" key="3">
    <source>
        <dbReference type="EMBL" id="SDY84350.1"/>
    </source>
</evidence>
<evidence type="ECO:0000256" key="1">
    <source>
        <dbReference type="SAM" id="Phobius"/>
    </source>
</evidence>
<accession>A0A1H3N5M6</accession>
<feature type="transmembrane region" description="Helical" evidence="1">
    <location>
        <begin position="34"/>
        <end position="51"/>
    </location>
</feature>
<keyword evidence="1" id="KW-0472">Membrane</keyword>
<keyword evidence="1" id="KW-0812">Transmembrane</keyword>
<keyword evidence="1" id="KW-1133">Transmembrane helix</keyword>
<name>A0A1H3N5M6_9FIRM</name>